<evidence type="ECO:0000313" key="1">
    <source>
        <dbReference type="EMBL" id="TKV97914.1"/>
    </source>
</evidence>
<organism evidence="1 2">
    <name type="scientific">Setaria viridis</name>
    <name type="common">Green bristlegrass</name>
    <name type="synonym">Setaria italica subsp. viridis</name>
    <dbReference type="NCBI Taxonomy" id="4556"/>
    <lineage>
        <taxon>Eukaryota</taxon>
        <taxon>Viridiplantae</taxon>
        <taxon>Streptophyta</taxon>
        <taxon>Embryophyta</taxon>
        <taxon>Tracheophyta</taxon>
        <taxon>Spermatophyta</taxon>
        <taxon>Magnoliopsida</taxon>
        <taxon>Liliopsida</taxon>
        <taxon>Poales</taxon>
        <taxon>Poaceae</taxon>
        <taxon>PACMAD clade</taxon>
        <taxon>Panicoideae</taxon>
        <taxon>Panicodae</taxon>
        <taxon>Paniceae</taxon>
        <taxon>Cenchrinae</taxon>
        <taxon>Setaria</taxon>
    </lineage>
</organism>
<dbReference type="Gramene" id="TKV97914">
    <property type="protein sequence ID" value="TKV97914"/>
    <property type="gene ID" value="SEVIR_9G525650v2"/>
</dbReference>
<proteinExistence type="predicted"/>
<protein>
    <submittedName>
        <fullName evidence="1">Uncharacterized protein</fullName>
    </submittedName>
</protein>
<sequence>MASAIHPQAAGSCFSVLPLSNASAPPTAPSAAVRCPIAQAPGAGPQHRLTPPRALRPQRCLPRRGVTVGKKVSCPRG</sequence>
<gene>
    <name evidence="1" type="ORF">SEVIR_9G525650v2</name>
</gene>
<evidence type="ECO:0000313" key="2">
    <source>
        <dbReference type="Proteomes" id="UP000298652"/>
    </source>
</evidence>
<dbReference type="EMBL" id="CM016560">
    <property type="protein sequence ID" value="TKV97914.1"/>
    <property type="molecule type" value="Genomic_DNA"/>
</dbReference>
<dbReference type="AlphaFoldDB" id="A0A4U6TAR8"/>
<reference evidence="1" key="1">
    <citation type="submission" date="2019-03" db="EMBL/GenBank/DDBJ databases">
        <title>WGS assembly of Setaria viridis.</title>
        <authorList>
            <person name="Huang P."/>
            <person name="Jenkins J."/>
            <person name="Grimwood J."/>
            <person name="Barry K."/>
            <person name="Healey A."/>
            <person name="Mamidi S."/>
            <person name="Sreedasyam A."/>
            <person name="Shu S."/>
            <person name="Feldman M."/>
            <person name="Wu J."/>
            <person name="Yu Y."/>
            <person name="Chen C."/>
            <person name="Johnson J."/>
            <person name="Rokhsar D."/>
            <person name="Baxter I."/>
            <person name="Schmutz J."/>
            <person name="Brutnell T."/>
            <person name="Kellogg E."/>
        </authorList>
    </citation>
    <scope>NUCLEOTIDE SEQUENCE [LARGE SCALE GENOMIC DNA]</scope>
</reference>
<dbReference type="Proteomes" id="UP000298652">
    <property type="component" value="Chromosome 9"/>
</dbReference>
<accession>A0A4U6TAR8</accession>
<name>A0A4U6TAR8_SETVI</name>
<keyword evidence="2" id="KW-1185">Reference proteome</keyword>